<dbReference type="AlphaFoldDB" id="A0A2G2YQ65"/>
<evidence type="ECO:0000313" key="1">
    <source>
        <dbReference type="EMBL" id="PHT71896.1"/>
    </source>
</evidence>
<reference evidence="1 2" key="2">
    <citation type="journal article" date="2017" name="Genome Biol.">
        <title>New reference genome sequences of hot pepper reveal the massive evolution of plant disease-resistance genes by retroduplication.</title>
        <authorList>
            <person name="Kim S."/>
            <person name="Park J."/>
            <person name="Yeom S.I."/>
            <person name="Kim Y.M."/>
            <person name="Seo E."/>
            <person name="Kim K.T."/>
            <person name="Kim M.S."/>
            <person name="Lee J.M."/>
            <person name="Cheong K."/>
            <person name="Shin H.S."/>
            <person name="Kim S.B."/>
            <person name="Han K."/>
            <person name="Lee J."/>
            <person name="Park M."/>
            <person name="Lee H.A."/>
            <person name="Lee H.Y."/>
            <person name="Lee Y."/>
            <person name="Oh S."/>
            <person name="Lee J.H."/>
            <person name="Choi E."/>
            <person name="Choi E."/>
            <person name="Lee S.E."/>
            <person name="Jeon J."/>
            <person name="Kim H."/>
            <person name="Choi G."/>
            <person name="Song H."/>
            <person name="Lee J."/>
            <person name="Lee S.C."/>
            <person name="Kwon J.K."/>
            <person name="Lee H.Y."/>
            <person name="Koo N."/>
            <person name="Hong Y."/>
            <person name="Kim R.W."/>
            <person name="Kang W.H."/>
            <person name="Huh J.H."/>
            <person name="Kang B.C."/>
            <person name="Yang T.J."/>
            <person name="Lee Y.H."/>
            <person name="Bennetzen J.L."/>
            <person name="Choi D."/>
        </authorList>
    </citation>
    <scope>NUCLEOTIDE SEQUENCE [LARGE SCALE GENOMIC DNA]</scope>
    <source>
        <strain evidence="2">cv. CM334</strain>
    </source>
</reference>
<sequence>MQVASHSQKYFKHLEVVPKENGRESILYIISTDVEAAGTSQVVLSTKNEGKLPQESINAEQTITVAK</sequence>
<gene>
    <name evidence="1" type="ORF">T459_22681</name>
</gene>
<dbReference type="Proteomes" id="UP000222542">
    <property type="component" value="Unassembled WGS sequence"/>
</dbReference>
<dbReference type="Gramene" id="PHT71896">
    <property type="protein sequence ID" value="PHT71896"/>
    <property type="gene ID" value="T459_22681"/>
</dbReference>
<proteinExistence type="predicted"/>
<comment type="caution">
    <text evidence="1">The sequence shown here is derived from an EMBL/GenBank/DDBJ whole genome shotgun (WGS) entry which is preliminary data.</text>
</comment>
<protein>
    <submittedName>
        <fullName evidence="1">Uncharacterized protein</fullName>
    </submittedName>
</protein>
<dbReference type="EMBL" id="AYRZ02000009">
    <property type="protein sequence ID" value="PHT71896.1"/>
    <property type="molecule type" value="Genomic_DNA"/>
</dbReference>
<name>A0A2G2YQ65_CAPAN</name>
<evidence type="ECO:0000313" key="2">
    <source>
        <dbReference type="Proteomes" id="UP000222542"/>
    </source>
</evidence>
<organism evidence="1 2">
    <name type="scientific">Capsicum annuum</name>
    <name type="common">Capsicum pepper</name>
    <dbReference type="NCBI Taxonomy" id="4072"/>
    <lineage>
        <taxon>Eukaryota</taxon>
        <taxon>Viridiplantae</taxon>
        <taxon>Streptophyta</taxon>
        <taxon>Embryophyta</taxon>
        <taxon>Tracheophyta</taxon>
        <taxon>Spermatophyta</taxon>
        <taxon>Magnoliopsida</taxon>
        <taxon>eudicotyledons</taxon>
        <taxon>Gunneridae</taxon>
        <taxon>Pentapetalae</taxon>
        <taxon>asterids</taxon>
        <taxon>lamiids</taxon>
        <taxon>Solanales</taxon>
        <taxon>Solanaceae</taxon>
        <taxon>Solanoideae</taxon>
        <taxon>Capsiceae</taxon>
        <taxon>Capsicum</taxon>
    </lineage>
</organism>
<accession>A0A2G2YQ65</accession>
<reference evidence="1 2" key="1">
    <citation type="journal article" date="2014" name="Nat. Genet.">
        <title>Genome sequence of the hot pepper provides insights into the evolution of pungency in Capsicum species.</title>
        <authorList>
            <person name="Kim S."/>
            <person name="Park M."/>
            <person name="Yeom S.I."/>
            <person name="Kim Y.M."/>
            <person name="Lee J.M."/>
            <person name="Lee H.A."/>
            <person name="Seo E."/>
            <person name="Choi J."/>
            <person name="Cheong K."/>
            <person name="Kim K.T."/>
            <person name="Jung K."/>
            <person name="Lee G.W."/>
            <person name="Oh S.K."/>
            <person name="Bae C."/>
            <person name="Kim S.B."/>
            <person name="Lee H.Y."/>
            <person name="Kim S.Y."/>
            <person name="Kim M.S."/>
            <person name="Kang B.C."/>
            <person name="Jo Y.D."/>
            <person name="Yang H.B."/>
            <person name="Jeong H.J."/>
            <person name="Kang W.H."/>
            <person name="Kwon J.K."/>
            <person name="Shin C."/>
            <person name="Lim J.Y."/>
            <person name="Park J.H."/>
            <person name="Huh J.H."/>
            <person name="Kim J.S."/>
            <person name="Kim B.D."/>
            <person name="Cohen O."/>
            <person name="Paran I."/>
            <person name="Suh M.C."/>
            <person name="Lee S.B."/>
            <person name="Kim Y.K."/>
            <person name="Shin Y."/>
            <person name="Noh S.J."/>
            <person name="Park J."/>
            <person name="Seo Y.S."/>
            <person name="Kwon S.Y."/>
            <person name="Kim H.A."/>
            <person name="Park J.M."/>
            <person name="Kim H.J."/>
            <person name="Choi S.B."/>
            <person name="Bosland P.W."/>
            <person name="Reeves G."/>
            <person name="Jo S.H."/>
            <person name="Lee B.W."/>
            <person name="Cho H.T."/>
            <person name="Choi H.S."/>
            <person name="Lee M.S."/>
            <person name="Yu Y."/>
            <person name="Do Choi Y."/>
            <person name="Park B.S."/>
            <person name="van Deynze A."/>
            <person name="Ashrafi H."/>
            <person name="Hill T."/>
            <person name="Kim W.T."/>
            <person name="Pai H.S."/>
            <person name="Ahn H.K."/>
            <person name="Yeam I."/>
            <person name="Giovannoni J.J."/>
            <person name="Rose J.K."/>
            <person name="Sorensen I."/>
            <person name="Lee S.J."/>
            <person name="Kim R.W."/>
            <person name="Choi I.Y."/>
            <person name="Choi B.S."/>
            <person name="Lim J.S."/>
            <person name="Lee Y.H."/>
            <person name="Choi D."/>
        </authorList>
    </citation>
    <scope>NUCLEOTIDE SEQUENCE [LARGE SCALE GENOMIC DNA]</scope>
    <source>
        <strain evidence="2">cv. CM334</strain>
    </source>
</reference>
<keyword evidence="2" id="KW-1185">Reference proteome</keyword>